<comment type="caution">
    <text evidence="2">The sequence shown here is derived from an EMBL/GenBank/DDBJ whole genome shotgun (WGS) entry which is preliminary data.</text>
</comment>
<evidence type="ECO:0000313" key="2">
    <source>
        <dbReference type="EMBL" id="NIA70563.1"/>
    </source>
</evidence>
<sequence>MRHLPYLVGGFMLLPLLIWLVLWLVFFPGPKHGLDVPLTAAMLATSMPLVLWFFLANLGFLANSIGGANEYDKPRQGLVRGIVALLPSSALIIGLLSLPVLFLQGQPTALLGLPLLTGVIIFFAIRHGENARGTDRARSVQRTPAESAPVMERHDAPSVLQQAAGLTLRLIYAVPLAGWLIEDAVKGRESAKLFFALNCLFALLAAIAVFGYPVLIVFALVMVPVVFAGIFWTTRA</sequence>
<dbReference type="AlphaFoldDB" id="A0A967EZX1"/>
<accession>A0A967EZX1</accession>
<evidence type="ECO:0000256" key="1">
    <source>
        <dbReference type="SAM" id="Phobius"/>
    </source>
</evidence>
<feature type="transmembrane region" description="Helical" evidence="1">
    <location>
        <begin position="216"/>
        <end position="234"/>
    </location>
</feature>
<keyword evidence="1" id="KW-0812">Transmembrane</keyword>
<dbReference type="RefSeq" id="WP_167227285.1">
    <property type="nucleotide sequence ID" value="NZ_JAAQPH010000014.1"/>
</dbReference>
<dbReference type="Proteomes" id="UP000761264">
    <property type="component" value="Unassembled WGS sequence"/>
</dbReference>
<keyword evidence="1" id="KW-0472">Membrane</keyword>
<feature type="transmembrane region" description="Helical" evidence="1">
    <location>
        <begin position="6"/>
        <end position="26"/>
    </location>
</feature>
<feature type="transmembrane region" description="Helical" evidence="1">
    <location>
        <begin position="82"/>
        <end position="102"/>
    </location>
</feature>
<protein>
    <submittedName>
        <fullName evidence="2">Uncharacterized protein</fullName>
    </submittedName>
</protein>
<feature type="transmembrane region" description="Helical" evidence="1">
    <location>
        <begin position="38"/>
        <end position="62"/>
    </location>
</feature>
<organism evidence="2 3">
    <name type="scientific">Pelagibius litoralis</name>
    <dbReference type="NCBI Taxonomy" id="374515"/>
    <lineage>
        <taxon>Bacteria</taxon>
        <taxon>Pseudomonadati</taxon>
        <taxon>Pseudomonadota</taxon>
        <taxon>Alphaproteobacteria</taxon>
        <taxon>Rhodospirillales</taxon>
        <taxon>Rhodovibrionaceae</taxon>
        <taxon>Pelagibius</taxon>
    </lineage>
</organism>
<keyword evidence="3" id="KW-1185">Reference proteome</keyword>
<gene>
    <name evidence="2" type="ORF">HBA54_18360</name>
</gene>
<feature type="transmembrane region" description="Helical" evidence="1">
    <location>
        <begin position="109"/>
        <end position="125"/>
    </location>
</feature>
<name>A0A967EZX1_9PROT</name>
<reference evidence="2" key="1">
    <citation type="submission" date="2020-03" db="EMBL/GenBank/DDBJ databases">
        <title>Genome of Pelagibius litoralis DSM 21314T.</title>
        <authorList>
            <person name="Wang G."/>
        </authorList>
    </citation>
    <scope>NUCLEOTIDE SEQUENCE</scope>
    <source>
        <strain evidence="2">DSM 21314</strain>
    </source>
</reference>
<evidence type="ECO:0000313" key="3">
    <source>
        <dbReference type="Proteomes" id="UP000761264"/>
    </source>
</evidence>
<proteinExistence type="predicted"/>
<feature type="transmembrane region" description="Helical" evidence="1">
    <location>
        <begin position="193"/>
        <end position="210"/>
    </location>
</feature>
<keyword evidence="1" id="KW-1133">Transmembrane helix</keyword>
<dbReference type="EMBL" id="JAAQPH010000014">
    <property type="protein sequence ID" value="NIA70563.1"/>
    <property type="molecule type" value="Genomic_DNA"/>
</dbReference>